<dbReference type="Proteomes" id="UP001529514">
    <property type="component" value="Chromosome"/>
</dbReference>
<dbReference type="EMBL" id="AP028978">
    <property type="protein sequence ID" value="BET95600.1"/>
    <property type="molecule type" value="Genomic_DNA"/>
</dbReference>
<protein>
    <submittedName>
        <fullName evidence="1">Uncharacterized protein</fullName>
    </submittedName>
</protein>
<accession>A0ABN7BZ87</accession>
<gene>
    <name evidence="1" type="ORF">TCT1_05210</name>
</gene>
<keyword evidence="2" id="KW-1185">Reference proteome</keyword>
<name>A0ABN7BZ87_9GAMM</name>
<organism evidence="1 2">
    <name type="scientific">Xenorhabdus taiwanensis</name>
    <dbReference type="NCBI Taxonomy" id="3085177"/>
    <lineage>
        <taxon>Bacteria</taxon>
        <taxon>Pseudomonadati</taxon>
        <taxon>Pseudomonadota</taxon>
        <taxon>Gammaproteobacteria</taxon>
        <taxon>Enterobacterales</taxon>
        <taxon>Morganellaceae</taxon>
        <taxon>Xenorhabdus</taxon>
    </lineage>
</organism>
<evidence type="ECO:0000313" key="1">
    <source>
        <dbReference type="EMBL" id="BET95600.1"/>
    </source>
</evidence>
<proteinExistence type="predicted"/>
<evidence type="ECO:0000313" key="2">
    <source>
        <dbReference type="Proteomes" id="UP001529514"/>
    </source>
</evidence>
<reference evidence="1 2" key="1">
    <citation type="submission" date="2023-10" db="EMBL/GenBank/DDBJ databases">
        <title>Xenorhabdus taiwanensis sp. nov., a symbiotic bacterium associated with the entomopathogenic nematode Steinernema taiwanensis.</title>
        <authorList>
            <person name="Tseng C.T."/>
            <person name="Shu H.Y."/>
            <person name="Chen M.H."/>
            <person name="Fang Y.J."/>
            <person name="Wu T.L."/>
            <person name="Lin Y.C."/>
            <person name="Huang C.J."/>
        </authorList>
    </citation>
    <scope>NUCLEOTIDE SEQUENCE [LARGE SCALE GENOMIC DNA]</scope>
    <source>
        <strain evidence="1 2">TCT-1</strain>
    </source>
</reference>
<sequence length="127" mass="14850">MYITEENKSADVRLFKLSMENVIGIKNGRHNKARLKIEKLLCVFFSFPSVIRVFLPNMTVNPLITPHITLWIASAQTDIVIHSFENRRQFIVANNRDNIKIFSFKKILFILRIKKDIVIQPIDNPIK</sequence>